<evidence type="ECO:0000313" key="1">
    <source>
        <dbReference type="EMBL" id="KAJ5095344.1"/>
    </source>
</evidence>
<reference evidence="1" key="1">
    <citation type="submission" date="2022-11" db="EMBL/GenBank/DDBJ databases">
        <authorList>
            <person name="Petersen C."/>
        </authorList>
    </citation>
    <scope>NUCLEOTIDE SEQUENCE</scope>
    <source>
        <strain evidence="1">IBT 34128</strain>
    </source>
</reference>
<name>A0A9W9F8B6_9EURO</name>
<protein>
    <submittedName>
        <fullName evidence="1">Uncharacterized protein</fullName>
    </submittedName>
</protein>
<evidence type="ECO:0000313" key="2">
    <source>
        <dbReference type="Proteomes" id="UP001141434"/>
    </source>
</evidence>
<dbReference type="AlphaFoldDB" id="A0A9W9F8B6"/>
<dbReference type="RefSeq" id="XP_056510895.1">
    <property type="nucleotide sequence ID" value="XM_056655282.1"/>
</dbReference>
<keyword evidence="2" id="KW-1185">Reference proteome</keyword>
<proteinExistence type="predicted"/>
<accession>A0A9W9F8B6</accession>
<dbReference type="GeneID" id="81394450"/>
<reference evidence="1" key="2">
    <citation type="journal article" date="2023" name="IMA Fungus">
        <title>Comparative genomic study of the Penicillium genus elucidates a diverse pangenome and 15 lateral gene transfer events.</title>
        <authorList>
            <person name="Petersen C."/>
            <person name="Sorensen T."/>
            <person name="Nielsen M.R."/>
            <person name="Sondergaard T.E."/>
            <person name="Sorensen J.L."/>
            <person name="Fitzpatrick D.A."/>
            <person name="Frisvad J.C."/>
            <person name="Nielsen K.L."/>
        </authorList>
    </citation>
    <scope>NUCLEOTIDE SEQUENCE</scope>
    <source>
        <strain evidence="1">IBT 34128</strain>
    </source>
</reference>
<dbReference type="EMBL" id="JAPMSZ010000007">
    <property type="protein sequence ID" value="KAJ5095344.1"/>
    <property type="molecule type" value="Genomic_DNA"/>
</dbReference>
<sequence>MDNSSSDSSFSSLARERNTIMARLQEQSHILRSYPEQRTEVIAAMDDLTCRLEQIKLNGPSEARRVSLAGSNPLETSFVDHCNAFKTAVEEQNNILKAEPGQSAEVARQLECITRGMARLTLDDPAPIKTGTFCTHC</sequence>
<gene>
    <name evidence="1" type="ORF">NUU61_004700</name>
</gene>
<comment type="caution">
    <text evidence="1">The sequence shown here is derived from an EMBL/GenBank/DDBJ whole genome shotgun (WGS) entry which is preliminary data.</text>
</comment>
<dbReference type="Proteomes" id="UP001141434">
    <property type="component" value="Unassembled WGS sequence"/>
</dbReference>
<organism evidence="1 2">
    <name type="scientific">Penicillium alfredii</name>
    <dbReference type="NCBI Taxonomy" id="1506179"/>
    <lineage>
        <taxon>Eukaryota</taxon>
        <taxon>Fungi</taxon>
        <taxon>Dikarya</taxon>
        <taxon>Ascomycota</taxon>
        <taxon>Pezizomycotina</taxon>
        <taxon>Eurotiomycetes</taxon>
        <taxon>Eurotiomycetidae</taxon>
        <taxon>Eurotiales</taxon>
        <taxon>Aspergillaceae</taxon>
        <taxon>Penicillium</taxon>
    </lineage>
</organism>